<feature type="compositionally biased region" description="Pro residues" evidence="19">
    <location>
        <begin position="629"/>
        <end position="644"/>
    </location>
</feature>
<evidence type="ECO:0000256" key="9">
    <source>
        <dbReference type="ARBA" id="ARBA00022990"/>
    </source>
</evidence>
<dbReference type="FunFam" id="2.130.10.10:FF:000085">
    <property type="entry name" value="WD repeat domain 33"/>
    <property type="match status" value="1"/>
</dbReference>
<feature type="region of interest" description="Disordered" evidence="19">
    <location>
        <begin position="903"/>
        <end position="1028"/>
    </location>
</feature>
<name>A0A673LA49_9TELE</name>
<dbReference type="PANTHER" id="PTHR22836:SF0">
    <property type="entry name" value="PRE-MRNA 3' END PROCESSING PROTEIN WDR33"/>
    <property type="match status" value="1"/>
</dbReference>
<keyword evidence="9" id="KW-0007">Acetylation</keyword>
<dbReference type="CDD" id="cd00200">
    <property type="entry name" value="WD40"/>
    <property type="match status" value="1"/>
</dbReference>
<dbReference type="Gene3D" id="2.130.10.10">
    <property type="entry name" value="YVTN repeat-like/Quinoprotein amine dehydrogenase"/>
    <property type="match status" value="2"/>
</dbReference>
<feature type="region of interest" description="Disordered" evidence="19">
    <location>
        <begin position="629"/>
        <end position="838"/>
    </location>
</feature>
<feature type="repeat" description="WD" evidence="18">
    <location>
        <begin position="157"/>
        <end position="189"/>
    </location>
</feature>
<feature type="repeat" description="WD" evidence="18">
    <location>
        <begin position="198"/>
        <end position="230"/>
    </location>
</feature>
<feature type="compositionally biased region" description="Pro residues" evidence="19">
    <location>
        <begin position="667"/>
        <end position="687"/>
    </location>
</feature>
<feature type="compositionally biased region" description="Basic and acidic residues" evidence="19">
    <location>
        <begin position="521"/>
        <end position="535"/>
    </location>
</feature>
<feature type="compositionally biased region" description="Pro residues" evidence="19">
    <location>
        <begin position="572"/>
        <end position="601"/>
    </location>
</feature>
<dbReference type="InterPro" id="IPR001680">
    <property type="entry name" value="WD40_rpt"/>
</dbReference>
<keyword evidence="8" id="KW-0832">Ubl conjugation</keyword>
<dbReference type="FunFam" id="2.130.10.10:FF:000069">
    <property type="entry name" value="WD repeat domain 33"/>
    <property type="match status" value="1"/>
</dbReference>
<keyword evidence="5 18" id="KW-0853">WD repeat</keyword>
<feature type="repeat" description="WD" evidence="18">
    <location>
        <begin position="284"/>
        <end position="325"/>
    </location>
</feature>
<evidence type="ECO:0000256" key="11">
    <source>
        <dbReference type="ARBA" id="ARBA00023242"/>
    </source>
</evidence>
<protein>
    <recommendedName>
        <fullName evidence="15">pre-mRNA 3' end processing protein WDR33</fullName>
    </recommendedName>
    <alternativeName>
        <fullName evidence="16">WD repeat-containing protein 33</fullName>
    </alternativeName>
    <alternativeName>
        <fullName evidence="17">WD repeat-containing protein of 146 kDa</fullName>
    </alternativeName>
</protein>
<dbReference type="InterPro" id="IPR045245">
    <property type="entry name" value="Pfs2-like"/>
</dbReference>
<evidence type="ECO:0000256" key="14">
    <source>
        <dbReference type="ARBA" id="ARBA00063159"/>
    </source>
</evidence>
<dbReference type="PANTHER" id="PTHR22836">
    <property type="entry name" value="WD40 REPEAT PROTEIN"/>
    <property type="match status" value="1"/>
</dbReference>
<reference evidence="20" key="2">
    <citation type="submission" date="2025-09" db="UniProtKB">
        <authorList>
            <consortium name="Ensembl"/>
        </authorList>
    </citation>
    <scope>IDENTIFICATION</scope>
</reference>
<dbReference type="PROSITE" id="PS50082">
    <property type="entry name" value="WD_REPEATS_2"/>
    <property type="match status" value="6"/>
</dbReference>
<feature type="compositionally biased region" description="Basic and acidic residues" evidence="19">
    <location>
        <begin position="904"/>
        <end position="917"/>
    </location>
</feature>
<evidence type="ECO:0000256" key="12">
    <source>
        <dbReference type="ARBA" id="ARBA00058681"/>
    </source>
</evidence>
<feature type="compositionally biased region" description="Low complexity" evidence="19">
    <location>
        <begin position="747"/>
        <end position="758"/>
    </location>
</feature>
<comment type="similarity">
    <text evidence="13">Belongs to the WD repeat WDR33 family.</text>
</comment>
<evidence type="ECO:0000256" key="6">
    <source>
        <dbReference type="ARBA" id="ARBA00022664"/>
    </source>
</evidence>
<proteinExistence type="inferred from homology"/>
<evidence type="ECO:0000256" key="10">
    <source>
        <dbReference type="ARBA" id="ARBA00023119"/>
    </source>
</evidence>
<dbReference type="InterPro" id="IPR036322">
    <property type="entry name" value="WD40_repeat_dom_sf"/>
</dbReference>
<feature type="repeat" description="WD" evidence="18">
    <location>
        <begin position="327"/>
        <end position="359"/>
    </location>
</feature>
<keyword evidence="11" id="KW-0539">Nucleus</keyword>
<dbReference type="PROSITE" id="PS50294">
    <property type="entry name" value="WD_REPEATS_REGION"/>
    <property type="match status" value="4"/>
</dbReference>
<dbReference type="GO" id="GO:0005581">
    <property type="term" value="C:collagen trimer"/>
    <property type="evidence" value="ECO:0007669"/>
    <property type="project" value="UniProtKB-KW"/>
</dbReference>
<keyword evidence="4" id="KW-0597">Phosphoprotein</keyword>
<dbReference type="SUPFAM" id="SSF50978">
    <property type="entry name" value="WD40 repeat-like"/>
    <property type="match status" value="1"/>
</dbReference>
<feature type="compositionally biased region" description="Low complexity" evidence="19">
    <location>
        <begin position="858"/>
        <end position="871"/>
    </location>
</feature>
<keyword evidence="7" id="KW-0677">Repeat</keyword>
<feature type="compositionally biased region" description="Low complexity" evidence="19">
    <location>
        <begin position="723"/>
        <end position="739"/>
    </location>
</feature>
<dbReference type="Ensembl" id="ENSSRHT00000074932.1">
    <property type="protein sequence ID" value="ENSSRHP00000072942.1"/>
    <property type="gene ID" value="ENSSRHG00000035991.1"/>
</dbReference>
<keyword evidence="21" id="KW-1185">Reference proteome</keyword>
<feature type="compositionally biased region" description="Gly residues" evidence="19">
    <location>
        <begin position="982"/>
        <end position="998"/>
    </location>
</feature>
<evidence type="ECO:0000313" key="21">
    <source>
        <dbReference type="Proteomes" id="UP000472270"/>
    </source>
</evidence>
<evidence type="ECO:0000256" key="7">
    <source>
        <dbReference type="ARBA" id="ARBA00022737"/>
    </source>
</evidence>
<reference evidence="20" key="1">
    <citation type="submission" date="2025-08" db="UniProtKB">
        <authorList>
            <consortium name="Ensembl"/>
        </authorList>
    </citation>
    <scope>IDENTIFICATION</scope>
</reference>
<evidence type="ECO:0000313" key="20">
    <source>
        <dbReference type="Ensembl" id="ENSSRHP00000072942.1"/>
    </source>
</evidence>
<evidence type="ECO:0000256" key="13">
    <source>
        <dbReference type="ARBA" id="ARBA00061690"/>
    </source>
</evidence>
<comment type="subunit">
    <text evidence="14">Component of the cleavage and polyadenylation specificity factor (CPSF) module of the pre-mRNA 3'-end processing complex. Interacts with CPSF3/CPSF73.</text>
</comment>
<feature type="region of interest" description="Disordered" evidence="19">
    <location>
        <begin position="570"/>
        <end position="601"/>
    </location>
</feature>
<dbReference type="Pfam" id="PF00400">
    <property type="entry name" value="WD40"/>
    <property type="match status" value="6"/>
</dbReference>
<dbReference type="GO" id="GO:0005847">
    <property type="term" value="C:mRNA cleavage and polyadenylation specificity factor complex"/>
    <property type="evidence" value="ECO:0007669"/>
    <property type="project" value="TreeGrafter"/>
</dbReference>
<evidence type="ECO:0000256" key="15">
    <source>
        <dbReference type="ARBA" id="ARBA00068823"/>
    </source>
</evidence>
<accession>A0A673LA49</accession>
<feature type="compositionally biased region" description="Low complexity" evidence="19">
    <location>
        <begin position="814"/>
        <end position="830"/>
    </location>
</feature>
<feature type="region of interest" description="Disordered" evidence="19">
    <location>
        <begin position="514"/>
        <end position="535"/>
    </location>
</feature>
<comment type="function">
    <text evidence="12">Essential for both cleavage and polyadenylation of pre-mRNA 3' ends.</text>
</comment>
<evidence type="ECO:0000256" key="19">
    <source>
        <dbReference type="SAM" id="MobiDB-lite"/>
    </source>
</evidence>
<feature type="repeat" description="WD" evidence="18">
    <location>
        <begin position="371"/>
        <end position="402"/>
    </location>
</feature>
<dbReference type="FunFam" id="2.130.10.10:FF:000077">
    <property type="entry name" value="WD repeat domain 33"/>
    <property type="match status" value="1"/>
</dbReference>
<evidence type="ECO:0000256" key="18">
    <source>
        <dbReference type="PROSITE-ProRule" id="PRU00221"/>
    </source>
</evidence>
<feature type="repeat" description="WD" evidence="18">
    <location>
        <begin position="240"/>
        <end position="266"/>
    </location>
</feature>
<feature type="region of interest" description="Disordered" evidence="19">
    <location>
        <begin position="853"/>
        <end position="891"/>
    </location>
</feature>
<dbReference type="AlphaFoldDB" id="A0A673LA49"/>
<dbReference type="SMART" id="SM00320">
    <property type="entry name" value="WD40"/>
    <property type="match status" value="7"/>
</dbReference>
<keyword evidence="10" id="KW-0176">Collagen</keyword>
<comment type="subcellular location">
    <subcellularLocation>
        <location evidence="1">Nucleus</location>
    </subcellularLocation>
</comment>
<gene>
    <name evidence="20" type="primary">LOC107705313</name>
</gene>
<dbReference type="Proteomes" id="UP000472270">
    <property type="component" value="Unassembled WGS sequence"/>
</dbReference>
<evidence type="ECO:0000256" key="17">
    <source>
        <dbReference type="ARBA" id="ARBA00076133"/>
    </source>
</evidence>
<evidence type="ECO:0000256" key="5">
    <source>
        <dbReference type="ARBA" id="ARBA00022574"/>
    </source>
</evidence>
<evidence type="ECO:0000256" key="1">
    <source>
        <dbReference type="ARBA" id="ARBA00004123"/>
    </source>
</evidence>
<evidence type="ECO:0000256" key="16">
    <source>
        <dbReference type="ARBA" id="ARBA00075792"/>
    </source>
</evidence>
<evidence type="ECO:0000256" key="3">
    <source>
        <dbReference type="ARBA" id="ARBA00022499"/>
    </source>
</evidence>
<sequence length="1028" mass="111698">MATDIGSPPRFFHMPRFQHQAPRQLFYKRPDFAQQQAMQQLTFDGKRMRKAVNRKTIDYNPSVIRYLENRLWQRDHRDFRAIQPDAGCYNDLVPPVGMLNNPMNAVTTKFVRTSTNKVKCPVFVVRWTPEGRRLVTGASSGEFTLWNGLTFNFETILQAHDSPVRAMTWSHNDMWMLTADHGGYVKYWQSNMNNVKMFQAHKEAIREASFSPTDNKFATCSDDGTVRIWDFLRCHEERILRGHGADVKCVDWHPTKGLVVSGSKDSQQPIKFWDPKTGQSLATLHAHKNTVMEVKWNLNGNWLLTASRDHLCKLFDIRNLKEELQVFRGHKKEATAVAWHPVHEGLFASGGSDGSLLFWHAGVEKEVGGMEMAHEGMIWSLAWHPLGHILCSGSNDHTSKFWTRNRPGDKMRDRYNLNLLPGMSEDGVEYDDIETNSVAAIPGMGIPEQLKAAMEQEQTGKEMVAEPEMSIPGLDWGMEEVMLKDQKKPPTKKVPYAKPIPAQFQQAWAENKVPTMPPGEVPKERKDEKTVDGKKKTQAEIEQEMAALQYTNPMLLEQLKIERMAQLQEKGMPPPAGQSGPMPPFPGQGGPMPPPTQGFPQSMPPQQMPHNMPPMGPGGMPGPFIPPGQMGPPGPPMHQGPPPQGMMGPDMHGPPRHPGAHRNMGPQGPPGMPPGPRGMQGPPPTGMPPGSGGPPAGMMGPPPRGQGPPQGGMMHQDMRGPVPHGNMMGPQGPMPGSMMGPPPRTHGNMQGMGNMHGMGPPPGGMHGPPNQGPPPTGMPPGSGGPPAGMMGPPPRGQGPPQGGMMHQDMRGPVPHGNMMGPQGPMPGSMMGPPPRTHGNMQGMGNMHGMGPPPGGMHGPPNNMQGPPGNMQGPPPYMQSKPPHMGEGNRSKTNYAGVYVCSGHESYRDGQQPDHNMHDSPSPASRERSSSLQGMDMASLPPRKRPWHDGPGTGDMDSPGAGPDDRGAGEGWISRPPPRDEGGYGPPSRGGRGGWGRGGPPNPGGPGPNVGPNTRRGAPRGVMRGGRGR</sequence>
<keyword evidence="2" id="KW-0488">Methylation</keyword>
<evidence type="ECO:0000256" key="4">
    <source>
        <dbReference type="ARBA" id="ARBA00022553"/>
    </source>
</evidence>
<keyword evidence="3" id="KW-1017">Isopeptide bond</keyword>
<evidence type="ECO:0000256" key="2">
    <source>
        <dbReference type="ARBA" id="ARBA00022481"/>
    </source>
</evidence>
<dbReference type="GO" id="GO:0031124">
    <property type="term" value="P:mRNA 3'-end processing"/>
    <property type="evidence" value="ECO:0007669"/>
    <property type="project" value="InterPro"/>
</dbReference>
<organism evidence="20 21">
    <name type="scientific">Sinocyclocheilus rhinocerous</name>
    <dbReference type="NCBI Taxonomy" id="307959"/>
    <lineage>
        <taxon>Eukaryota</taxon>
        <taxon>Metazoa</taxon>
        <taxon>Chordata</taxon>
        <taxon>Craniata</taxon>
        <taxon>Vertebrata</taxon>
        <taxon>Euteleostomi</taxon>
        <taxon>Actinopterygii</taxon>
        <taxon>Neopterygii</taxon>
        <taxon>Teleostei</taxon>
        <taxon>Ostariophysi</taxon>
        <taxon>Cypriniformes</taxon>
        <taxon>Cyprinidae</taxon>
        <taxon>Cyprininae</taxon>
        <taxon>Sinocyclocheilus</taxon>
    </lineage>
</organism>
<keyword evidence="6" id="KW-0507">mRNA processing</keyword>
<evidence type="ECO:0000256" key="8">
    <source>
        <dbReference type="ARBA" id="ARBA00022843"/>
    </source>
</evidence>
<dbReference type="InterPro" id="IPR015943">
    <property type="entry name" value="WD40/YVTN_repeat-like_dom_sf"/>
</dbReference>